<accession>A0A7R8ZUS8</accession>
<proteinExistence type="predicted"/>
<keyword evidence="2" id="KW-0472">Membrane</keyword>
<keyword evidence="2" id="KW-1133">Transmembrane helix</keyword>
<reference evidence="3" key="1">
    <citation type="submission" date="2020-11" db="EMBL/GenBank/DDBJ databases">
        <authorList>
            <person name="Tran Van P."/>
        </authorList>
    </citation>
    <scope>NUCLEOTIDE SEQUENCE</scope>
</reference>
<keyword evidence="2" id="KW-0812">Transmembrane</keyword>
<evidence type="ECO:0000256" key="1">
    <source>
        <dbReference type="SAM" id="MobiDB-lite"/>
    </source>
</evidence>
<name>A0A7R8ZUS8_9CRUS</name>
<feature type="transmembrane region" description="Helical" evidence="2">
    <location>
        <begin position="890"/>
        <end position="912"/>
    </location>
</feature>
<feature type="compositionally biased region" description="Basic and acidic residues" evidence="1">
    <location>
        <begin position="11"/>
        <end position="32"/>
    </location>
</feature>
<feature type="region of interest" description="Disordered" evidence="1">
    <location>
        <begin position="1"/>
        <end position="36"/>
    </location>
</feature>
<dbReference type="OrthoDB" id="6357684at2759"/>
<sequence length="1021" mass="118494">MLEEEAGMFEEGERQGKDMRTDLEDGGRKKATDQGQVEVMDLLETHGEVDSTDPNIWVFQVDDLRQEVADSFLSEFERFLEERQDNSSGDVEVEVERLKRELKASQGALELRQWESLPEAANLHRPGFKNKTSERLFPKTIIMLEPEDWGTCLCIVCTNPRLKVQALKKLGPIDPIFENPQEADVSEVSAFLESSASSAGSKMLLSIGSRIPLFLVLLSIKMHWSRRLFAFILVIYLFTSAVGRNSAENEENDKDTVIIKIRRAQKTAAEGADGQAAGAAEEFQRSQDGNEDVLKTEGNDDAEREQRERDDQEKEIQEEKKEEAQEDRKDETQEEMEEETQEERKQETQEQRKEKAQEEEKQEAQEEKKQEAQEEKKQEAQEEKKQEAQEEKKQEAQEDKKQEAQEEKKQEAQEEKKQEAQEEKKQEAQEKKKQEAQEEKKQEAQEEKKQEAQEEKKQEAQEEKKQEAQEEKKQEAQEEKKQEAHEKKKQEAQEKVQETQEKKQETQEKKQEAQEKKKKTDTQEQRKEEAQDKKNEKQEEQKDSSQAGAADSKKLEMGQQIEKERADQPPGRNDQKDTKTREKQGAKEQVATGKVQGAGTQGKEGTVEAKRTEEGIEKVEESQQKSNQREVRDQKKSDQREVRDQEKSDQREVRDQKKSIQKEVRDQEKSDQREVRDQEKSDQREVRDQKKSDQREVRDQKKSDQREVRDQKKSDQREVRDQEKGIHHQEKEMRDQEKDSEAEQTERKIDELVERLDQCVRRGHKDHLADCLKMSDEDAAIAERYLNCLERRGRPTEERRIECLSRSKKQILSARQEVADNLFIEMSAPMSPIYRLDHLGRHRTLTGRLQNVRSDQPTTDSLVRRYRHLLMDLVQRQKKKYEQDADDADFTIVAVSGVILLGITTMMTTIAVSTNLRRRLLQEAQFQRYHKVFGVGGPHLSLESGWDASASSDVRLGLREADPSSSDMGDAGGHRRRSKRPSSSKDPSGTIRGANALNWTLGQARHGPYSRMESTGEEFFF</sequence>
<organism evidence="3">
    <name type="scientific">Cyprideis torosa</name>
    <dbReference type="NCBI Taxonomy" id="163714"/>
    <lineage>
        <taxon>Eukaryota</taxon>
        <taxon>Metazoa</taxon>
        <taxon>Ecdysozoa</taxon>
        <taxon>Arthropoda</taxon>
        <taxon>Crustacea</taxon>
        <taxon>Oligostraca</taxon>
        <taxon>Ostracoda</taxon>
        <taxon>Podocopa</taxon>
        <taxon>Podocopida</taxon>
        <taxon>Cytherocopina</taxon>
        <taxon>Cytheroidea</taxon>
        <taxon>Cytherideidae</taxon>
        <taxon>Cyprideis</taxon>
    </lineage>
</organism>
<evidence type="ECO:0000313" key="3">
    <source>
        <dbReference type="EMBL" id="CAD7232422.1"/>
    </source>
</evidence>
<feature type="compositionally biased region" description="Basic and acidic residues" evidence="1">
    <location>
        <begin position="605"/>
        <end position="746"/>
    </location>
</feature>
<dbReference type="AlphaFoldDB" id="A0A7R8ZUS8"/>
<feature type="compositionally biased region" description="Acidic residues" evidence="1">
    <location>
        <begin position="1"/>
        <end position="10"/>
    </location>
</feature>
<feature type="compositionally biased region" description="Basic and acidic residues" evidence="1">
    <location>
        <begin position="342"/>
        <end position="543"/>
    </location>
</feature>
<protein>
    <submittedName>
        <fullName evidence="3">Uncharacterized protein</fullName>
    </submittedName>
</protein>
<feature type="compositionally biased region" description="Basic and acidic residues" evidence="1">
    <location>
        <begin position="304"/>
        <end position="331"/>
    </location>
</feature>
<evidence type="ECO:0000256" key="2">
    <source>
        <dbReference type="SAM" id="Phobius"/>
    </source>
</evidence>
<feature type="compositionally biased region" description="Acidic residues" evidence="1">
    <location>
        <begin position="332"/>
        <end position="341"/>
    </location>
</feature>
<feature type="compositionally biased region" description="Basic and acidic residues" evidence="1">
    <location>
        <begin position="551"/>
        <end position="586"/>
    </location>
</feature>
<feature type="region of interest" description="Disordered" evidence="1">
    <location>
        <begin position="269"/>
        <end position="746"/>
    </location>
</feature>
<feature type="region of interest" description="Disordered" evidence="1">
    <location>
        <begin position="959"/>
        <end position="997"/>
    </location>
</feature>
<gene>
    <name evidence="3" type="ORF">CTOB1V02_LOCUS10258</name>
</gene>
<feature type="compositionally biased region" description="Low complexity" evidence="1">
    <location>
        <begin position="269"/>
        <end position="281"/>
    </location>
</feature>
<dbReference type="EMBL" id="OB664641">
    <property type="protein sequence ID" value="CAD7232422.1"/>
    <property type="molecule type" value="Genomic_DNA"/>
</dbReference>